<sequence>MTPFSMELRTRNTHRFCAEHAGNYVAEGPDDESTSTRFDLENGENILGDRSGNEDEGEFVEAEFRVFEDAS</sequence>
<reference evidence="1 2" key="2">
    <citation type="journal article" date="2019" name="G3 (Bethesda)">
        <title>Hybrid Assembly of the Genome of the Entomopathogenic Nematode Steinernema carpocapsae Identifies the X-Chromosome.</title>
        <authorList>
            <person name="Serra L."/>
            <person name="Macchietto M."/>
            <person name="Macias-Munoz A."/>
            <person name="McGill C.J."/>
            <person name="Rodriguez I.M."/>
            <person name="Rodriguez B."/>
            <person name="Murad R."/>
            <person name="Mortazavi A."/>
        </authorList>
    </citation>
    <scope>NUCLEOTIDE SEQUENCE [LARGE SCALE GENOMIC DNA]</scope>
    <source>
        <strain evidence="1 2">ALL</strain>
    </source>
</reference>
<accession>A0A4U5NDF4</accession>
<name>A0A4U5NDF4_STECR</name>
<protein>
    <submittedName>
        <fullName evidence="1">Uncharacterized protein</fullName>
    </submittedName>
</protein>
<keyword evidence="2" id="KW-1185">Reference proteome</keyword>
<proteinExistence type="predicted"/>
<comment type="caution">
    <text evidence="1">The sequence shown here is derived from an EMBL/GenBank/DDBJ whole genome shotgun (WGS) entry which is preliminary data.</text>
</comment>
<gene>
    <name evidence="1" type="ORF">L596_014684</name>
</gene>
<evidence type="ECO:0000313" key="1">
    <source>
        <dbReference type="EMBL" id="TKR80640.1"/>
    </source>
</evidence>
<dbReference type="EMBL" id="AZBU02000004">
    <property type="protein sequence ID" value="TKR80640.1"/>
    <property type="molecule type" value="Genomic_DNA"/>
</dbReference>
<organism evidence="1 2">
    <name type="scientific">Steinernema carpocapsae</name>
    <name type="common">Entomopathogenic nematode</name>
    <dbReference type="NCBI Taxonomy" id="34508"/>
    <lineage>
        <taxon>Eukaryota</taxon>
        <taxon>Metazoa</taxon>
        <taxon>Ecdysozoa</taxon>
        <taxon>Nematoda</taxon>
        <taxon>Chromadorea</taxon>
        <taxon>Rhabditida</taxon>
        <taxon>Tylenchina</taxon>
        <taxon>Panagrolaimomorpha</taxon>
        <taxon>Strongyloidoidea</taxon>
        <taxon>Steinernematidae</taxon>
        <taxon>Steinernema</taxon>
    </lineage>
</organism>
<evidence type="ECO:0000313" key="2">
    <source>
        <dbReference type="Proteomes" id="UP000298663"/>
    </source>
</evidence>
<reference evidence="1 2" key="1">
    <citation type="journal article" date="2015" name="Genome Biol.">
        <title>Comparative genomics of Steinernema reveals deeply conserved gene regulatory networks.</title>
        <authorList>
            <person name="Dillman A.R."/>
            <person name="Macchietto M."/>
            <person name="Porter C.F."/>
            <person name="Rogers A."/>
            <person name="Williams B."/>
            <person name="Antoshechkin I."/>
            <person name="Lee M.M."/>
            <person name="Goodwin Z."/>
            <person name="Lu X."/>
            <person name="Lewis E.E."/>
            <person name="Goodrich-Blair H."/>
            <person name="Stock S.P."/>
            <person name="Adams B.J."/>
            <person name="Sternberg P.W."/>
            <person name="Mortazavi A."/>
        </authorList>
    </citation>
    <scope>NUCLEOTIDE SEQUENCE [LARGE SCALE GENOMIC DNA]</scope>
    <source>
        <strain evidence="1 2">ALL</strain>
    </source>
</reference>
<dbReference type="AlphaFoldDB" id="A0A4U5NDF4"/>
<dbReference type="Proteomes" id="UP000298663">
    <property type="component" value="Unassembled WGS sequence"/>
</dbReference>